<organism evidence="1 2">
    <name type="scientific">Trichonephila clavata</name>
    <name type="common">Joro spider</name>
    <name type="synonym">Nephila clavata</name>
    <dbReference type="NCBI Taxonomy" id="2740835"/>
    <lineage>
        <taxon>Eukaryota</taxon>
        <taxon>Metazoa</taxon>
        <taxon>Ecdysozoa</taxon>
        <taxon>Arthropoda</taxon>
        <taxon>Chelicerata</taxon>
        <taxon>Arachnida</taxon>
        <taxon>Araneae</taxon>
        <taxon>Araneomorphae</taxon>
        <taxon>Entelegynae</taxon>
        <taxon>Araneoidea</taxon>
        <taxon>Nephilidae</taxon>
        <taxon>Trichonephila</taxon>
    </lineage>
</organism>
<reference evidence="1" key="1">
    <citation type="submission" date="2020-07" db="EMBL/GenBank/DDBJ databases">
        <title>Multicomponent nature underlies the extraordinary mechanical properties of spider dragline silk.</title>
        <authorList>
            <person name="Kono N."/>
            <person name="Nakamura H."/>
            <person name="Mori M."/>
            <person name="Yoshida Y."/>
            <person name="Ohtoshi R."/>
            <person name="Malay A.D."/>
            <person name="Moran D.A.P."/>
            <person name="Tomita M."/>
            <person name="Numata K."/>
            <person name="Arakawa K."/>
        </authorList>
    </citation>
    <scope>NUCLEOTIDE SEQUENCE</scope>
</reference>
<sequence length="87" mass="9733">MTRLLEIGGTYIVTGRIKRLSEQTEADVANLPRDKGDFVPLFFAMPNIFNHFGAGTPNKTNLPQRDLAIVGMPPPLKNSFLFTTRKE</sequence>
<dbReference type="AlphaFoldDB" id="A0A8X6LP16"/>
<evidence type="ECO:0000313" key="2">
    <source>
        <dbReference type="Proteomes" id="UP000887116"/>
    </source>
</evidence>
<dbReference type="EMBL" id="BMAO01017685">
    <property type="protein sequence ID" value="GFR17726.1"/>
    <property type="molecule type" value="Genomic_DNA"/>
</dbReference>
<proteinExistence type="predicted"/>
<gene>
    <name evidence="1" type="ORF">TNCT_411511</name>
</gene>
<evidence type="ECO:0000313" key="1">
    <source>
        <dbReference type="EMBL" id="GFR17726.1"/>
    </source>
</evidence>
<accession>A0A8X6LP16</accession>
<keyword evidence="2" id="KW-1185">Reference proteome</keyword>
<dbReference type="Proteomes" id="UP000887116">
    <property type="component" value="Unassembled WGS sequence"/>
</dbReference>
<protein>
    <submittedName>
        <fullName evidence="1">Uncharacterized protein</fullName>
    </submittedName>
</protein>
<name>A0A8X6LP16_TRICU</name>
<comment type="caution">
    <text evidence="1">The sequence shown here is derived from an EMBL/GenBank/DDBJ whole genome shotgun (WGS) entry which is preliminary data.</text>
</comment>
<dbReference type="OrthoDB" id="10536645at2759"/>